<dbReference type="Gene3D" id="3.10.450.50">
    <property type="match status" value="1"/>
</dbReference>
<feature type="domain" description="DUF4440" evidence="1">
    <location>
        <begin position="27"/>
        <end position="124"/>
    </location>
</feature>
<accession>Q5WIN1</accession>
<dbReference type="EMBL" id="AP006627">
    <property type="protein sequence ID" value="BAD63774.1"/>
    <property type="molecule type" value="Genomic_DNA"/>
</dbReference>
<reference evidence="3" key="4">
    <citation type="submission" date="2003-10" db="EMBL/GenBank/DDBJ databases">
        <title>The complete genome sequence of the alkaliphilic Bacillus clausii KSM-K16.</title>
        <authorList>
            <person name="Takaki Y."/>
            <person name="Kageyama Y."/>
            <person name="Shimamura S."/>
            <person name="Suzuki H."/>
            <person name="Nishi S."/>
            <person name="Hatada Y."/>
            <person name="Kawai S."/>
            <person name="Ito S."/>
            <person name="Horikoshi K."/>
        </authorList>
    </citation>
    <scope>NUCLEOTIDE SEQUENCE [LARGE SCALE GENOMIC DNA]</scope>
    <source>
        <strain evidence="3">KSM-K16</strain>
    </source>
</reference>
<evidence type="ECO:0000313" key="2">
    <source>
        <dbReference type="EMBL" id="BAD63774.1"/>
    </source>
</evidence>
<gene>
    <name evidence="2" type="ordered locus">ABC1236</name>
</gene>
<protein>
    <recommendedName>
        <fullName evidence="1">DUF4440 domain-containing protein</fullName>
    </recommendedName>
</protein>
<evidence type="ECO:0000259" key="1">
    <source>
        <dbReference type="Pfam" id="PF14534"/>
    </source>
</evidence>
<keyword evidence="3" id="KW-1185">Reference proteome</keyword>
<reference evidence="2 3" key="3">
    <citation type="journal article" date="1997" name="Protein Eng.">
        <title>High-resolution crystal structure of M-protease: phylogeny aided analysis of the high-alkaline adaptation mechanism.</title>
        <authorList>
            <person name="Shirai T."/>
            <person name="Suzuki A."/>
            <person name="Yamane T."/>
            <person name="Ashida T."/>
            <person name="Kobayashi T."/>
            <person name="Ito S."/>
        </authorList>
    </citation>
    <scope>NUCLEOTIDE SEQUENCE [LARGE SCALE GENOMIC DNA]</scope>
    <source>
        <strain evidence="2 3">KSM-K16</strain>
    </source>
</reference>
<dbReference type="AlphaFoldDB" id="Q5WIN1"/>
<dbReference type="HOGENOM" id="CLU_119560_2_0_9"/>
<dbReference type="Proteomes" id="UP000001168">
    <property type="component" value="Chromosome"/>
</dbReference>
<sequence>MRFYERNGQKKDSNKGDTMEELTKLLKSQEEALLTAEVRTSLDRLSELLDDDFFEFGSSGTVIHKEDVFAENQKTVPHWKLSHFQVRMLAVDTALATYFIINKNSGRRTLRSSIWQNKQGKWKMVFHQGTVTKWDPEQLNSLLT</sequence>
<dbReference type="STRING" id="66692.ABC1236"/>
<dbReference type="eggNOG" id="COG4994">
    <property type="taxonomic scope" value="Bacteria"/>
</dbReference>
<proteinExistence type="predicted"/>
<dbReference type="Pfam" id="PF14534">
    <property type="entry name" value="DUF4440"/>
    <property type="match status" value="1"/>
</dbReference>
<dbReference type="SUPFAM" id="SSF54427">
    <property type="entry name" value="NTF2-like"/>
    <property type="match status" value="1"/>
</dbReference>
<name>Q5WIN1_SHOC1</name>
<organism evidence="2 3">
    <name type="scientific">Shouchella clausii (strain KSM-K16)</name>
    <name type="common">Alkalihalobacillus clausii</name>
    <dbReference type="NCBI Taxonomy" id="66692"/>
    <lineage>
        <taxon>Bacteria</taxon>
        <taxon>Bacillati</taxon>
        <taxon>Bacillota</taxon>
        <taxon>Bacilli</taxon>
        <taxon>Bacillales</taxon>
        <taxon>Bacillaceae</taxon>
        <taxon>Shouchella</taxon>
    </lineage>
</organism>
<reference evidence="2 3" key="5">
    <citation type="journal article" date="2007" name="Extremophiles">
        <title>Intragenomic diversity of the V1 regions of 16S rRNA genes in high-alkaline protease-producing Bacillus clausii spp.</title>
        <authorList>
            <person name="Kageyama Y."/>
            <person name="Takaki Y."/>
            <person name="Shimamura S."/>
            <person name="Nishi S."/>
            <person name="Nogi Y."/>
            <person name="Uchimura K."/>
            <person name="Kobayashi T."/>
            <person name="Hitomi J."/>
            <person name="Ozaki K."/>
            <person name="Kawai S."/>
            <person name="Ito S."/>
            <person name="Horikoshi K."/>
        </authorList>
    </citation>
    <scope>NUCLEOTIDE SEQUENCE [LARGE SCALE GENOMIC DNA]</scope>
    <source>
        <strain evidence="2 3">KSM-K16</strain>
    </source>
</reference>
<dbReference type="InterPro" id="IPR032710">
    <property type="entry name" value="NTF2-like_dom_sf"/>
</dbReference>
<dbReference type="InterPro" id="IPR027843">
    <property type="entry name" value="DUF4440"/>
</dbReference>
<evidence type="ECO:0000313" key="3">
    <source>
        <dbReference type="Proteomes" id="UP000001168"/>
    </source>
</evidence>
<reference evidence="2 3" key="2">
    <citation type="journal article" date="1995" name="Appl. Microbiol. Biotechnol.">
        <title>Purification and properties of an alkaline protease from alkalophilic Bacillus sp. KSM-K16.</title>
        <authorList>
            <person name="Kobayashi T."/>
            <person name="Hakamada Y."/>
            <person name="Adachi S."/>
            <person name="Hitomi J."/>
            <person name="Yoshimatsu T."/>
            <person name="Koike K."/>
            <person name="Kawai S."/>
            <person name="Ito S."/>
        </authorList>
    </citation>
    <scope>NUCLEOTIDE SEQUENCE [LARGE SCALE GENOMIC DNA]</scope>
    <source>
        <strain evidence="2 3">KSM-K16</strain>
    </source>
</reference>
<reference evidence="2 3" key="1">
    <citation type="journal article" date="1994" name="J. Ferment. Bioeng.">
        <title>Molecular cloning and nucleotide sequence of the gene for an alkaline protease from the alkalophilic Bacillus sp. KSM-K16.</title>
        <authorList>
            <person name="Hakamada Y."/>
            <person name="Kobayashi T."/>
            <person name="Hitomi J."/>
            <person name="Kawai S."/>
            <person name="Ito S."/>
        </authorList>
    </citation>
    <scope>NUCLEOTIDE SEQUENCE [LARGE SCALE GENOMIC DNA]</scope>
    <source>
        <strain evidence="2 3">KSM-K16</strain>
    </source>
</reference>
<dbReference type="KEGG" id="bcl:ABC1236"/>